<reference evidence="2 3" key="1">
    <citation type="submission" date="2014-10" db="EMBL/GenBank/DDBJ databases">
        <title>Draft genome of anammox bacterium scalindua brodae, obtained using differential coverage binning of sequence data from two enrichment reactors.</title>
        <authorList>
            <person name="Speth D.R."/>
            <person name="Russ L."/>
            <person name="Kartal B."/>
            <person name="Op den Camp H.J."/>
            <person name="Dutilh B.E."/>
            <person name="Jetten M.S."/>
        </authorList>
    </citation>
    <scope>NUCLEOTIDE SEQUENCE [LARGE SCALE GENOMIC DNA]</scope>
    <source>
        <strain evidence="2">RU1</strain>
    </source>
</reference>
<evidence type="ECO:0000256" key="1">
    <source>
        <dbReference type="SAM" id="Phobius"/>
    </source>
</evidence>
<evidence type="ECO:0000313" key="2">
    <source>
        <dbReference type="EMBL" id="KHE90660.1"/>
    </source>
</evidence>
<evidence type="ECO:0000313" key="3">
    <source>
        <dbReference type="Proteomes" id="UP000030652"/>
    </source>
</evidence>
<protein>
    <submittedName>
        <fullName evidence="2">Uncharacterized protein</fullName>
    </submittedName>
</protein>
<dbReference type="AlphaFoldDB" id="A0A0B0EIY3"/>
<comment type="caution">
    <text evidence="2">The sequence shown here is derived from an EMBL/GenBank/DDBJ whole genome shotgun (WGS) entry which is preliminary data.</text>
</comment>
<keyword evidence="1" id="KW-1133">Transmembrane helix</keyword>
<dbReference type="SUPFAM" id="SSF75169">
    <property type="entry name" value="DsrEFH-like"/>
    <property type="match status" value="1"/>
</dbReference>
<dbReference type="EMBL" id="JRYO01000250">
    <property type="protein sequence ID" value="KHE90660.1"/>
    <property type="molecule type" value="Genomic_DNA"/>
</dbReference>
<keyword evidence="1" id="KW-0812">Transmembrane</keyword>
<dbReference type="PANTHER" id="PTHR34655:SF2">
    <property type="entry name" value="PEROXIREDOXIN FAMILY PROTEIN"/>
    <property type="match status" value="1"/>
</dbReference>
<gene>
    <name evidence="2" type="ORF">SCABRO_03616</name>
</gene>
<dbReference type="eggNOG" id="COG2210">
    <property type="taxonomic scope" value="Bacteria"/>
</dbReference>
<keyword evidence="1" id="KW-0472">Membrane</keyword>
<sequence>MEEKKFILFLHSGNYEKLYQAVMLAITAASMGSKVYIFLFFWALKKFATDKLDVIEFPAGMNDEERQLLEAVPQGQSNMLKELLSEVGQMGNLEIFACSGAVKLMGLDEDLVKSKVDDIIGLPTMLKMAEGAETQLFI</sequence>
<organism evidence="2 3">
    <name type="scientific">Candidatus Scalindua brodae</name>
    <dbReference type="NCBI Taxonomy" id="237368"/>
    <lineage>
        <taxon>Bacteria</taxon>
        <taxon>Pseudomonadati</taxon>
        <taxon>Planctomycetota</taxon>
        <taxon>Candidatus Brocadiia</taxon>
        <taxon>Candidatus Brocadiales</taxon>
        <taxon>Candidatus Scalinduaceae</taxon>
        <taxon>Candidatus Scalindua</taxon>
    </lineage>
</organism>
<dbReference type="PANTHER" id="PTHR34655">
    <property type="entry name" value="CONSERVED WITHIN P. AEROPHILUM"/>
    <property type="match status" value="1"/>
</dbReference>
<dbReference type="InterPro" id="IPR032836">
    <property type="entry name" value="DsrE2-like"/>
</dbReference>
<name>A0A0B0EIY3_9BACT</name>
<proteinExistence type="predicted"/>
<dbReference type="Gene3D" id="3.40.1260.10">
    <property type="entry name" value="DsrEFH-like"/>
    <property type="match status" value="1"/>
</dbReference>
<accession>A0A0B0EIY3</accession>
<dbReference type="Proteomes" id="UP000030652">
    <property type="component" value="Unassembled WGS sequence"/>
</dbReference>
<dbReference type="Pfam" id="PF13686">
    <property type="entry name" value="DrsE_2"/>
    <property type="match status" value="1"/>
</dbReference>
<dbReference type="InterPro" id="IPR027396">
    <property type="entry name" value="DsrEFH-like"/>
</dbReference>
<feature type="transmembrane region" description="Helical" evidence="1">
    <location>
        <begin position="21"/>
        <end position="44"/>
    </location>
</feature>